<dbReference type="InterPro" id="IPR012677">
    <property type="entry name" value="Nucleotide-bd_a/b_plait_sf"/>
</dbReference>
<dbReference type="SMART" id="SM00360">
    <property type="entry name" value="RRM"/>
    <property type="match status" value="4"/>
</dbReference>
<evidence type="ECO:0000256" key="3">
    <source>
        <dbReference type="PROSITE-ProRule" id="PRU00176"/>
    </source>
</evidence>
<evidence type="ECO:0000256" key="2">
    <source>
        <dbReference type="ARBA" id="ARBA00022884"/>
    </source>
</evidence>
<sequence>LVPVGGEQYVASSTDFIFIGLVLTVDVIGSSCIEKIHAWGRGLDALNLLRNHNQEHCWTSGLNGLDQGTDCSPLLHIAYTLIDIKNLHKEEPVEEIDVKSLGLQASLQKVENSVPDDSILVTNGINGIRQVLHPLALRSSFKLSPLFCSFINVSRGEPLRPNSVRDGACSLDDELAAICERIRILIAREGDNVFKKVEEVRTELRNAICWKESEVDSAVVVRARGLPWQATDHDIAQFFVGLNIAPCVFASFLTHHRGGVALCLSAEGRRNGEALVRFEDSEQRELALKRHRHFLHNRYIEVYRAAGDEFLQVAAGGQLYMPPRFSGFFSGSNSEAVRFVSRGGAMIVRMRGLPYDCTETQIRDFFASGENGCKVMDGGVLFVNKGDGRPTGDAFVMFEDEATGQRALMKHKHTIGSRYIELFRSTQAEVQQVVNRNLENVHVTVQGNRKDCIRLRGLPYEAHVENIVEFLGDAARHIVFQGVHMVYNAQGHPSGEAFIQMDSEISAATAAAIAHNKYMQIGKKQRYIEVFQCSPEDMNLVITNPPLPPQLVLPPRPLYSQPANPAAAVTGMVPTLITPFTPVYWPYPSPPVSPNVYPLPSQPGLVLITGLCPNITPQDILAYFHSNPEIAAESVQMLRWGSAQCAGEALVRFRSRIDAERALAEHVGTQLGAAPINLSLIHT</sequence>
<accession>A0A158PNL0</accession>
<dbReference type="WBParaSite" id="ASIM_0001237701-mRNA-1">
    <property type="protein sequence ID" value="ASIM_0001237701-mRNA-1"/>
    <property type="gene ID" value="ASIM_0001237701"/>
</dbReference>
<keyword evidence="2 3" id="KW-0694">RNA-binding</keyword>
<dbReference type="AlphaFoldDB" id="A0A158PNL0"/>
<evidence type="ECO:0000313" key="5">
    <source>
        <dbReference type="WBParaSite" id="ASIM_0001237701-mRNA-1"/>
    </source>
</evidence>
<dbReference type="InterPro" id="IPR050666">
    <property type="entry name" value="ESRP"/>
</dbReference>
<dbReference type="Gene3D" id="3.30.70.330">
    <property type="match status" value="4"/>
</dbReference>
<dbReference type="InterPro" id="IPR000504">
    <property type="entry name" value="RRM_dom"/>
</dbReference>
<dbReference type="SUPFAM" id="SSF54928">
    <property type="entry name" value="RNA-binding domain, RBD"/>
    <property type="match status" value="3"/>
</dbReference>
<protein>
    <submittedName>
        <fullName evidence="5">RNA-binding protein sym-2 (inferred by orthology to a C. elegans protein)</fullName>
    </submittedName>
</protein>
<name>A0A158PNL0_ANISI</name>
<keyword evidence="1" id="KW-0677">Repeat</keyword>
<organism evidence="5">
    <name type="scientific">Anisakis simplex</name>
    <name type="common">Herring worm</name>
    <dbReference type="NCBI Taxonomy" id="6269"/>
    <lineage>
        <taxon>Eukaryota</taxon>
        <taxon>Metazoa</taxon>
        <taxon>Ecdysozoa</taxon>
        <taxon>Nematoda</taxon>
        <taxon>Chromadorea</taxon>
        <taxon>Rhabditida</taxon>
        <taxon>Spirurina</taxon>
        <taxon>Ascaridomorpha</taxon>
        <taxon>Ascaridoidea</taxon>
        <taxon>Anisakidae</taxon>
        <taxon>Anisakis</taxon>
        <taxon>Anisakis simplex complex</taxon>
    </lineage>
</organism>
<dbReference type="GO" id="GO:0003723">
    <property type="term" value="F:RNA binding"/>
    <property type="evidence" value="ECO:0007669"/>
    <property type="project" value="UniProtKB-UniRule"/>
</dbReference>
<reference evidence="5" key="1">
    <citation type="submission" date="2016-04" db="UniProtKB">
        <authorList>
            <consortium name="WormBaseParasite"/>
        </authorList>
    </citation>
    <scope>IDENTIFICATION</scope>
</reference>
<dbReference type="Pfam" id="PF00076">
    <property type="entry name" value="RRM_1"/>
    <property type="match status" value="2"/>
</dbReference>
<evidence type="ECO:0000256" key="1">
    <source>
        <dbReference type="ARBA" id="ARBA00022737"/>
    </source>
</evidence>
<dbReference type="PROSITE" id="PS50102">
    <property type="entry name" value="RRM"/>
    <property type="match status" value="1"/>
</dbReference>
<dbReference type="InterPro" id="IPR035979">
    <property type="entry name" value="RBD_domain_sf"/>
</dbReference>
<feature type="domain" description="RRM" evidence="4">
    <location>
        <begin position="346"/>
        <end position="427"/>
    </location>
</feature>
<proteinExistence type="predicted"/>
<evidence type="ECO:0000259" key="4">
    <source>
        <dbReference type="PROSITE" id="PS50102"/>
    </source>
</evidence>
<dbReference type="PANTHER" id="PTHR13976">
    <property type="entry name" value="HETEROGENEOUS NUCLEAR RIBONUCLEOPROTEIN-RELATED"/>
    <property type="match status" value="1"/>
</dbReference>